<organism evidence="2 3">
    <name type="scientific">Tetrahymena thermophila (strain SB210)</name>
    <dbReference type="NCBI Taxonomy" id="312017"/>
    <lineage>
        <taxon>Eukaryota</taxon>
        <taxon>Sar</taxon>
        <taxon>Alveolata</taxon>
        <taxon>Ciliophora</taxon>
        <taxon>Intramacronucleata</taxon>
        <taxon>Oligohymenophorea</taxon>
        <taxon>Hymenostomatida</taxon>
        <taxon>Tetrahymenina</taxon>
        <taxon>Tetrahymenidae</taxon>
        <taxon>Tetrahymena</taxon>
    </lineage>
</organism>
<accession>I7MGI9</accession>
<dbReference type="KEGG" id="tet:TTHERM_00486590"/>
<evidence type="ECO:0000313" key="3">
    <source>
        <dbReference type="Proteomes" id="UP000009168"/>
    </source>
</evidence>
<dbReference type="InParanoid" id="I7MGI9"/>
<keyword evidence="3" id="KW-1185">Reference proteome</keyword>
<evidence type="ECO:0000256" key="1">
    <source>
        <dbReference type="SAM" id="Coils"/>
    </source>
</evidence>
<dbReference type="GeneID" id="7846943"/>
<evidence type="ECO:0000313" key="2">
    <source>
        <dbReference type="EMBL" id="EAR85208.2"/>
    </source>
</evidence>
<reference evidence="3" key="1">
    <citation type="journal article" date="2006" name="PLoS Biol.">
        <title>Macronuclear genome sequence of the ciliate Tetrahymena thermophila, a model eukaryote.</title>
        <authorList>
            <person name="Eisen J.A."/>
            <person name="Coyne R.S."/>
            <person name="Wu M."/>
            <person name="Wu D."/>
            <person name="Thiagarajan M."/>
            <person name="Wortman J.R."/>
            <person name="Badger J.H."/>
            <person name="Ren Q."/>
            <person name="Amedeo P."/>
            <person name="Jones K.M."/>
            <person name="Tallon L.J."/>
            <person name="Delcher A.L."/>
            <person name="Salzberg S.L."/>
            <person name="Silva J.C."/>
            <person name="Haas B.J."/>
            <person name="Majoros W.H."/>
            <person name="Farzad M."/>
            <person name="Carlton J.M."/>
            <person name="Smith R.K. Jr."/>
            <person name="Garg J."/>
            <person name="Pearlman R.E."/>
            <person name="Karrer K.M."/>
            <person name="Sun L."/>
            <person name="Manning G."/>
            <person name="Elde N.C."/>
            <person name="Turkewitz A.P."/>
            <person name="Asai D.J."/>
            <person name="Wilkes D.E."/>
            <person name="Wang Y."/>
            <person name="Cai H."/>
            <person name="Collins K."/>
            <person name="Stewart B.A."/>
            <person name="Lee S.R."/>
            <person name="Wilamowska K."/>
            <person name="Weinberg Z."/>
            <person name="Ruzzo W.L."/>
            <person name="Wloga D."/>
            <person name="Gaertig J."/>
            <person name="Frankel J."/>
            <person name="Tsao C.-C."/>
            <person name="Gorovsky M.A."/>
            <person name="Keeling P.J."/>
            <person name="Waller R.F."/>
            <person name="Patron N.J."/>
            <person name="Cherry J.M."/>
            <person name="Stover N.A."/>
            <person name="Krieger C.J."/>
            <person name="del Toro C."/>
            <person name="Ryder H.F."/>
            <person name="Williamson S.C."/>
            <person name="Barbeau R.A."/>
            <person name="Hamilton E.P."/>
            <person name="Orias E."/>
        </authorList>
    </citation>
    <scope>NUCLEOTIDE SEQUENCE [LARGE SCALE GENOMIC DNA]</scope>
    <source>
        <strain evidence="3">SB210</strain>
    </source>
</reference>
<feature type="coiled-coil region" evidence="1">
    <location>
        <begin position="499"/>
        <end position="530"/>
    </location>
</feature>
<keyword evidence="1" id="KW-0175">Coiled coil</keyword>
<dbReference type="Proteomes" id="UP000009168">
    <property type="component" value="Unassembled WGS sequence"/>
</dbReference>
<dbReference type="AlphaFoldDB" id="I7MGI9"/>
<sequence>MDQLHSYKYNKDYNGIQQFRRSLLMKNLELQQSPYRAKKSNNFERQQSSIQLQTLSNLDQLKDVSNGFINNPQFNNGEVEEKTQQIQSQQNQNISKQIHQKRFLPFIQERDSIGRLISKSIMLGPGDGSQSEKLRHESYKYLLKKSINENISKSPKQKGNKQQMGLLVNQLFQKKNISISQPQSSNNLQDQSPINFQKGFTINQDKIKGYCNVIDKVSPLSKQIATKRGSLQNGNTIDISQIASKQSISSQPNTHKRHSSELNLASMIFRNLSINNNSQQKYLSHLQYNYQQQNYERKHQKQQLENDFSAIEITQIQDKSQADQKSLTPMNNSSILSELKNHFKDKKNNNQICQSLDRQDKSQQNTSKSLLKLQNSDNGQSVINLSKYKFIKVDPKIHMKKQITQQKAKQQINMHSNYFFNGNKQPLHNNHSQSNKMNQFQKENEENFTELFKGVKVSQQYIDRFVKNELSYFENIQKNDEEKIANFEQESVTKFVSGINILKNRARKLKKNINQMSENAMNNLNEIDSQYNYKYSIPIQF</sequence>
<name>I7MGI9_TETTS</name>
<protein>
    <submittedName>
        <fullName evidence="2">Uncharacterized protein</fullName>
    </submittedName>
</protein>
<dbReference type="EMBL" id="GG662587">
    <property type="protein sequence ID" value="EAR85208.2"/>
    <property type="molecule type" value="Genomic_DNA"/>
</dbReference>
<proteinExistence type="predicted"/>
<gene>
    <name evidence="2" type="ORF">TTHERM_00486590</name>
</gene>
<dbReference type="RefSeq" id="XP_001032871.2">
    <property type="nucleotide sequence ID" value="XM_001032871.2"/>
</dbReference>